<dbReference type="InterPro" id="IPR004294">
    <property type="entry name" value="Carotenoid_Oase"/>
</dbReference>
<dbReference type="AlphaFoldDB" id="A0AAV3PU46"/>
<dbReference type="Proteomes" id="UP001454036">
    <property type="component" value="Unassembled WGS sequence"/>
</dbReference>
<evidence type="ECO:0000256" key="5">
    <source>
        <dbReference type="PIRSR" id="PIRSR604294-1"/>
    </source>
</evidence>
<evidence type="ECO:0000313" key="7">
    <source>
        <dbReference type="Proteomes" id="UP001454036"/>
    </source>
</evidence>
<keyword evidence="7" id="KW-1185">Reference proteome</keyword>
<evidence type="ECO:0000256" key="2">
    <source>
        <dbReference type="ARBA" id="ARBA00022723"/>
    </source>
</evidence>
<protein>
    <submittedName>
        <fullName evidence="6">Uncharacterized protein</fullName>
    </submittedName>
</protein>
<comment type="caution">
    <text evidence="6">The sequence shown here is derived from an EMBL/GenBank/DDBJ whole genome shotgun (WGS) entry which is preliminary data.</text>
</comment>
<comment type="cofactor">
    <cofactor evidence="5">
        <name>Fe(2+)</name>
        <dbReference type="ChEBI" id="CHEBI:29033"/>
    </cofactor>
    <text evidence="5">Binds 1 Fe(2+) ion per subunit.</text>
</comment>
<dbReference type="Pfam" id="PF03055">
    <property type="entry name" value="RPE65"/>
    <property type="match status" value="1"/>
</dbReference>
<organism evidence="6 7">
    <name type="scientific">Lithospermum erythrorhizon</name>
    <name type="common">Purple gromwell</name>
    <name type="synonym">Lithospermum officinale var. erythrorhizon</name>
    <dbReference type="NCBI Taxonomy" id="34254"/>
    <lineage>
        <taxon>Eukaryota</taxon>
        <taxon>Viridiplantae</taxon>
        <taxon>Streptophyta</taxon>
        <taxon>Embryophyta</taxon>
        <taxon>Tracheophyta</taxon>
        <taxon>Spermatophyta</taxon>
        <taxon>Magnoliopsida</taxon>
        <taxon>eudicotyledons</taxon>
        <taxon>Gunneridae</taxon>
        <taxon>Pentapetalae</taxon>
        <taxon>asterids</taxon>
        <taxon>lamiids</taxon>
        <taxon>Boraginales</taxon>
        <taxon>Boraginaceae</taxon>
        <taxon>Boraginoideae</taxon>
        <taxon>Lithospermeae</taxon>
        <taxon>Lithospermum</taxon>
    </lineage>
</organism>
<evidence type="ECO:0000256" key="1">
    <source>
        <dbReference type="ARBA" id="ARBA00006787"/>
    </source>
</evidence>
<reference evidence="6 7" key="1">
    <citation type="submission" date="2024-01" db="EMBL/GenBank/DDBJ databases">
        <title>The complete chloroplast genome sequence of Lithospermum erythrorhizon: insights into the phylogenetic relationship among Boraginaceae species and the maternal lineages of purple gromwells.</title>
        <authorList>
            <person name="Okada T."/>
            <person name="Watanabe K."/>
        </authorList>
    </citation>
    <scope>NUCLEOTIDE SEQUENCE [LARGE SCALE GENOMIC DNA]</scope>
</reference>
<name>A0AAV3PU46_LITER</name>
<dbReference type="EMBL" id="BAABME010018796">
    <property type="protein sequence ID" value="GAA0155049.1"/>
    <property type="molecule type" value="Genomic_DNA"/>
</dbReference>
<feature type="binding site" evidence="5">
    <location>
        <position position="44"/>
    </location>
    <ligand>
        <name>Fe cation</name>
        <dbReference type="ChEBI" id="CHEBI:24875"/>
        <note>catalytic</note>
    </ligand>
</feature>
<evidence type="ECO:0000256" key="4">
    <source>
        <dbReference type="ARBA" id="ARBA00023004"/>
    </source>
</evidence>
<keyword evidence="4 5" id="KW-0408">Iron</keyword>
<keyword evidence="2 5" id="KW-0479">Metal-binding</keyword>
<gene>
    <name evidence="6" type="ORF">LIER_38009</name>
</gene>
<keyword evidence="3" id="KW-0223">Dioxygenase</keyword>
<dbReference type="GO" id="GO:0016702">
    <property type="term" value="F:oxidoreductase activity, acting on single donors with incorporation of molecular oxygen, incorporation of two atoms of oxygen"/>
    <property type="evidence" value="ECO:0007669"/>
    <property type="project" value="InterPro"/>
</dbReference>
<evidence type="ECO:0000256" key="3">
    <source>
        <dbReference type="ARBA" id="ARBA00022964"/>
    </source>
</evidence>
<keyword evidence="3" id="KW-0560">Oxidoreductase</keyword>
<proteinExistence type="inferred from homology"/>
<evidence type="ECO:0000313" key="6">
    <source>
        <dbReference type="EMBL" id="GAA0155049.1"/>
    </source>
</evidence>
<comment type="similarity">
    <text evidence="1">Belongs to the carotenoid oxygenase family.</text>
</comment>
<dbReference type="GO" id="GO:0046872">
    <property type="term" value="F:metal ion binding"/>
    <property type="evidence" value="ECO:0007669"/>
    <property type="project" value="UniProtKB-KW"/>
</dbReference>
<accession>A0AAV3PU46</accession>
<sequence length="127" mass="14862">MLSQGTWIYSFQKKKSRFGILRRDAESEEGILWLEFNETYYIFHNANSWEEDEDTLVLISLLMEPETKPVSNKENKTKVDPANRTDDILRNVAVDEAQNVYEFFFNPPHLFGGRIKESEFGYTSANL</sequence>